<evidence type="ECO:0000256" key="4">
    <source>
        <dbReference type="ARBA" id="ARBA00022679"/>
    </source>
</evidence>
<dbReference type="CDD" id="cd11648">
    <property type="entry name" value="RsmI"/>
    <property type="match status" value="1"/>
</dbReference>
<dbReference type="InterPro" id="IPR014777">
    <property type="entry name" value="4pyrrole_Mease_sub1"/>
</dbReference>
<dbReference type="HAMAP" id="MF_01877">
    <property type="entry name" value="16SrRNA_methyltr_I"/>
    <property type="match status" value="1"/>
</dbReference>
<dbReference type="InterPro" id="IPR008189">
    <property type="entry name" value="rRNA_ssu_MeTfrase_I"/>
</dbReference>
<keyword evidence="1 6" id="KW-0963">Cytoplasm</keyword>
<evidence type="ECO:0000259" key="7">
    <source>
        <dbReference type="Pfam" id="PF00590"/>
    </source>
</evidence>
<dbReference type="RefSeq" id="WP_369019326.1">
    <property type="nucleotide sequence ID" value="NZ_CP121689.1"/>
</dbReference>
<dbReference type="InterPro" id="IPR035996">
    <property type="entry name" value="4pyrrol_Methylase_sf"/>
</dbReference>
<protein>
    <recommendedName>
        <fullName evidence="6">Ribosomal RNA small subunit methyltransferase I</fullName>
        <ecNumber evidence="6">2.1.1.198</ecNumber>
    </recommendedName>
    <alternativeName>
        <fullName evidence="6">16S rRNA 2'-O-ribose C1402 methyltransferase</fullName>
    </alternativeName>
    <alternativeName>
        <fullName evidence="6">rRNA (cytidine-2'-O-)-methyltransferase RsmI</fullName>
    </alternativeName>
</protein>
<dbReference type="NCBIfam" id="TIGR00096">
    <property type="entry name" value="16S rRNA (cytidine(1402)-2'-O)-methyltransferase"/>
    <property type="match status" value="1"/>
</dbReference>
<dbReference type="Gene3D" id="3.40.1010.10">
    <property type="entry name" value="Cobalt-precorrin-4 Transmethylase, Domain 1"/>
    <property type="match status" value="1"/>
</dbReference>
<dbReference type="InterPro" id="IPR000878">
    <property type="entry name" value="4pyrrol_Mease"/>
</dbReference>
<evidence type="ECO:0000256" key="1">
    <source>
        <dbReference type="ARBA" id="ARBA00022490"/>
    </source>
</evidence>
<dbReference type="InterPro" id="IPR014776">
    <property type="entry name" value="4pyrrole_Mease_sub2"/>
</dbReference>
<organism evidence="8 9">
    <name type="scientific">Thermatribacter velox</name>
    <dbReference type="NCBI Taxonomy" id="3039681"/>
    <lineage>
        <taxon>Bacteria</taxon>
        <taxon>Pseudomonadati</taxon>
        <taxon>Atribacterota</taxon>
        <taxon>Atribacteria</taxon>
        <taxon>Atribacterales</taxon>
        <taxon>Thermatribacteraceae</taxon>
        <taxon>Thermatribacter</taxon>
    </lineage>
</organism>
<comment type="subcellular location">
    <subcellularLocation>
        <location evidence="6">Cytoplasm</location>
    </subcellularLocation>
</comment>
<dbReference type="GO" id="GO:0032259">
    <property type="term" value="P:methylation"/>
    <property type="evidence" value="ECO:0007669"/>
    <property type="project" value="UniProtKB-KW"/>
</dbReference>
<dbReference type="SUPFAM" id="SSF53790">
    <property type="entry name" value="Tetrapyrrole methylase"/>
    <property type="match status" value="1"/>
</dbReference>
<dbReference type="PANTHER" id="PTHR46111">
    <property type="entry name" value="RIBOSOMAL RNA SMALL SUBUNIT METHYLTRANSFERASE I"/>
    <property type="match status" value="1"/>
</dbReference>
<evidence type="ECO:0000256" key="2">
    <source>
        <dbReference type="ARBA" id="ARBA00022552"/>
    </source>
</evidence>
<name>A0ABZ2YDU3_9BACT</name>
<dbReference type="PIRSF" id="PIRSF005917">
    <property type="entry name" value="MTase_YraL"/>
    <property type="match status" value="1"/>
</dbReference>
<keyword evidence="5 6" id="KW-0949">S-adenosyl-L-methionine</keyword>
<gene>
    <name evidence="6 8" type="primary">rsmI</name>
    <name evidence="8" type="ORF">QBE54_05450</name>
</gene>
<evidence type="ECO:0000256" key="5">
    <source>
        <dbReference type="ARBA" id="ARBA00022691"/>
    </source>
</evidence>
<dbReference type="GO" id="GO:0008168">
    <property type="term" value="F:methyltransferase activity"/>
    <property type="evidence" value="ECO:0007669"/>
    <property type="project" value="UniProtKB-KW"/>
</dbReference>
<dbReference type="EMBL" id="CP121689">
    <property type="protein sequence ID" value="WZL77160.1"/>
    <property type="molecule type" value="Genomic_DNA"/>
</dbReference>
<comment type="similarity">
    <text evidence="6">Belongs to the methyltransferase superfamily. RsmI family.</text>
</comment>
<dbReference type="Pfam" id="PF00590">
    <property type="entry name" value="TP_methylase"/>
    <property type="match status" value="1"/>
</dbReference>
<dbReference type="Proteomes" id="UP001461341">
    <property type="component" value="Chromosome"/>
</dbReference>
<keyword evidence="3 6" id="KW-0489">Methyltransferase</keyword>
<evidence type="ECO:0000256" key="6">
    <source>
        <dbReference type="HAMAP-Rule" id="MF_01877"/>
    </source>
</evidence>
<proteinExistence type="inferred from homology"/>
<keyword evidence="9" id="KW-1185">Reference proteome</keyword>
<evidence type="ECO:0000313" key="9">
    <source>
        <dbReference type="Proteomes" id="UP001461341"/>
    </source>
</evidence>
<evidence type="ECO:0000256" key="3">
    <source>
        <dbReference type="ARBA" id="ARBA00022603"/>
    </source>
</evidence>
<accession>A0ABZ2YDU3</accession>
<feature type="domain" description="Tetrapyrrole methylase" evidence="7">
    <location>
        <begin position="12"/>
        <end position="210"/>
    </location>
</feature>
<dbReference type="Gene3D" id="3.30.950.10">
    <property type="entry name" value="Methyltransferase, Cobalt-precorrin-4 Transmethylase, Domain 2"/>
    <property type="match status" value="1"/>
</dbReference>
<evidence type="ECO:0000313" key="8">
    <source>
        <dbReference type="EMBL" id="WZL77160.1"/>
    </source>
</evidence>
<keyword evidence="4 6" id="KW-0808">Transferase</keyword>
<reference evidence="8 9" key="1">
    <citation type="submission" date="2023-03" db="EMBL/GenBank/DDBJ databases">
        <title>Novel Species.</title>
        <authorList>
            <person name="Ma S."/>
        </authorList>
    </citation>
    <scope>NUCLEOTIDE SEQUENCE [LARGE SCALE GENOMIC DNA]</scope>
    <source>
        <strain evidence="8 9">B11</strain>
    </source>
</reference>
<dbReference type="EC" id="2.1.1.198" evidence="6"/>
<comment type="function">
    <text evidence="6">Catalyzes the 2'-O-methylation of the ribose of cytidine 1402 (C1402) in 16S rRNA.</text>
</comment>
<dbReference type="PANTHER" id="PTHR46111:SF1">
    <property type="entry name" value="RIBOSOMAL RNA SMALL SUBUNIT METHYLTRANSFERASE I"/>
    <property type="match status" value="1"/>
</dbReference>
<comment type="catalytic activity">
    <reaction evidence="6">
        <text>cytidine(1402) in 16S rRNA + S-adenosyl-L-methionine = 2'-O-methylcytidine(1402) in 16S rRNA + S-adenosyl-L-homocysteine + H(+)</text>
        <dbReference type="Rhea" id="RHEA:42924"/>
        <dbReference type="Rhea" id="RHEA-COMP:10285"/>
        <dbReference type="Rhea" id="RHEA-COMP:10286"/>
        <dbReference type="ChEBI" id="CHEBI:15378"/>
        <dbReference type="ChEBI" id="CHEBI:57856"/>
        <dbReference type="ChEBI" id="CHEBI:59789"/>
        <dbReference type="ChEBI" id="CHEBI:74495"/>
        <dbReference type="ChEBI" id="CHEBI:82748"/>
        <dbReference type="EC" id="2.1.1.198"/>
    </reaction>
</comment>
<keyword evidence="2 6" id="KW-0698">rRNA processing</keyword>
<sequence length="285" mass="32268">MKRLQDRAGWGKVYFCPTPLGNLKDITLRTLETLQTVDFVACEDTRVTLKLLNYYQIKKPLFSYHKHNFKNASQKIIALTKEGRSIAVVSDAGTPGIQDPGAELIKLLIQEEIAFEVLPGPSALILALVYSGFSDQKFLFLGFLPRNRKERANLLKNALNSPYTVIIYEAPHRLINTLQEILQIENRDTALCRELTKYHQEVLYGKTDEILRSIGSNEQIKGEITLVLKGKEKVELETSIESIGRMVALLQSKGLSDREIVTLVHEAFQIGKNKIKKLLEKEKTS</sequence>